<gene>
    <name evidence="6" type="ORF">HZF10_06035</name>
</gene>
<dbReference type="Pfam" id="PF03160">
    <property type="entry name" value="Calx-beta"/>
    <property type="match status" value="1"/>
</dbReference>
<evidence type="ECO:0000313" key="6">
    <source>
        <dbReference type="EMBL" id="NYA70473.1"/>
    </source>
</evidence>
<dbReference type="InterPro" id="IPR038081">
    <property type="entry name" value="CalX-like_sf"/>
</dbReference>
<dbReference type="SMART" id="SM00710">
    <property type="entry name" value="PbH1"/>
    <property type="match status" value="11"/>
</dbReference>
<dbReference type="SUPFAM" id="SSF141072">
    <property type="entry name" value="CalX-like"/>
    <property type="match status" value="1"/>
</dbReference>
<dbReference type="Proteomes" id="UP000535020">
    <property type="component" value="Unassembled WGS sequence"/>
</dbReference>
<dbReference type="PANTHER" id="PTHR46013">
    <property type="entry name" value="VASCULAR CELL ADHESION MOLECULE 1"/>
    <property type="match status" value="1"/>
</dbReference>
<dbReference type="InterPro" id="IPR019826">
    <property type="entry name" value="Carboxylesterase_B_AS"/>
</dbReference>
<evidence type="ECO:0000256" key="3">
    <source>
        <dbReference type="ARBA" id="ARBA00022837"/>
    </source>
</evidence>
<keyword evidence="7" id="KW-1185">Reference proteome</keyword>
<dbReference type="RefSeq" id="WP_176005282.1">
    <property type="nucleotide sequence ID" value="NZ_JABWMI010000006.1"/>
</dbReference>
<dbReference type="PROSITE" id="PS51257">
    <property type="entry name" value="PROKAR_LIPOPROTEIN"/>
    <property type="match status" value="1"/>
</dbReference>
<dbReference type="Pfam" id="PF18962">
    <property type="entry name" value="Por_Secre_tail"/>
    <property type="match status" value="1"/>
</dbReference>
<keyword evidence="3" id="KW-0106">Calcium</keyword>
<sequence>MKQNYPISERWQRLRSFLMLSLVFFACQALSAQVTIPAGNTYGFLDNRPISVNDNHERLASYYTAAELGIAAGSSITGIRYYLQTANGPQNTPLKVYLSNAGTGTSFFSSIYSNVEPSGAAQYSGTMPSAAFVPGGWINIPFATPVTYTGNNIRVVVATDGGNSISESINAKQFRWSLGPTNSSQYWYSWTSPFDEDDYGVPESGRPNIQIFYTTPGSAGHVSFDNATFTASENTMATITVNRNGGSTGAVSINYATSDGTAIAGTDYTAVSGTLTWADGDMTPKTFTIPVNADFVLDNAETINLTLSNPNGTTIANGATATLTITDVLPPMQGTYTVGVGGDYPSLTNDGGIFQAINTRIAGVSGPLTINIISDITGETGKHALNEIASGQPVLIQPFGAPRTVTGTLSNSVDNLGLFRFEGTDNVTINGSLTGATAASCLVGGDASLRQLSFVNNTSANSAVILFQSAAAGANNNTVKNINTKGYAATSGYGVMFRMFPNSIAVPSTAHNENNRVENCSAKKVATGFYSAGVSVSNQDMNLVITQNEVSGTGTDRVGRNGVFISHQINPQVTYNKVFVETPSAYSISETVALAIGSGQAYSPSVTSGGISGALVANNLVTGATNATSFGGSAAGIAISGTSTGAPNVIQNNMISNVAGLSQGNYHTAGIWVVGAVASVTKLYHNTINLYGDRGAGSIQSPSYGIAISGLDPSVEMKNNIISTTQIASGTANTKTYAFGTLSSTFNNLVSDNNVFYIGGAQAGGFRSGGLSTAVGTAHANLAAWQAVSGKDANSIQVLPVFASQNDLHLVAGSNPTIDGIGTPIPSVTTDYDCFPRNLLTPTPGASESNVAGFAISASAGTGGTVTPAGTTNVPTGTNQTYTITPNCAYLIADVLVDGVSQGAITTYTFSNVSANHTISATFTAVVPTITASGATTFCQGGSVTLTSSATTGNVWSNGATTQSITVSATGNYSVTFNNGTCASAPSAVTAVTVNPAPATPTISASGATTFCQGGSVTLTSSAATGNTWSTGATTQSITVSASGNYTVSVSNGTCASASSAATTVTVNPIPAQPTISASGATTFCQGGSVTLTSSSATGNLWSTGATTQSITVTQAGIYSVSVTNSGCTSAVSANTNVTVTPLPVTPTITASGATTFCQGGSVTLTSSISTGNLWSNGATTQSITVTASGNYSVSTTSGGCTSNASAATTVTVNPLPATPTITPTGATTFCQGGNVTLISSSATGNVWSNGATTQFITVSASGTYSVYVDNGTCDSAVSNEVTVTVNPATVAPTISASGATTFCQGGSVTLTSSAATGNTWSNGATTQSITVSASGNYTVSVAGSGCGSATSAATTITVNPLPATPTISASGTTTFCQGGSVTLTSSSATGNNWSNGATTQSITVSASGTYSVFVDNGSCASATSATTTVTVNPLPATPTVSASGATTFCQGGSVTLTSSSATGNIWSTGATTQSITVSASGNYSVTVDNGTCSSAASTATTVTVNPLPTTPTISASGVTTFCQGGEVTLTSSSATGNVWSNGATTQSITVSASGNYSVTVNNGNCDSAASTATTVTVNALPTTPTISASGATTFCEGGSVTLTSSSATGNIWSTGATTQSITVSASGNYSVTVDNGTCSSAASTATTVTVNPLPATPTISASGATTFCEGGEVTLTSSSATGNVWSTGATTQSITVSASGNYSVSVNNGNCDSLPSSEITISVTPAPNAAVTLTSGILTAAQAGATYEWYTCANVLIAGENGQSFTPTVIGDYYAVITVGECSATSACIPVTELGVRDLDPKAFRIYPNPVSDVLNIEYEGELTQVEIFSLLGQKIMAKQVNAAQTQIDMSGLPAGTFLVKASSENASKTFKIVKK</sequence>
<evidence type="ECO:0000256" key="4">
    <source>
        <dbReference type="SAM" id="SignalP"/>
    </source>
</evidence>
<dbReference type="InterPro" id="IPR003644">
    <property type="entry name" value="Calx_beta"/>
</dbReference>
<dbReference type="SMART" id="SM00237">
    <property type="entry name" value="Calx_beta"/>
    <property type="match status" value="1"/>
</dbReference>
<proteinExistence type="predicted"/>
<dbReference type="InterPro" id="IPR006626">
    <property type="entry name" value="PbH1"/>
</dbReference>
<accession>A0A7Y9C6L1</accession>
<comment type="caution">
    <text evidence="6">The sequence shown here is derived from an EMBL/GenBank/DDBJ whole genome shotgun (WGS) entry which is preliminary data.</text>
</comment>
<dbReference type="PROSITE" id="PS00122">
    <property type="entry name" value="CARBOXYLESTERASE_B_1"/>
    <property type="match status" value="1"/>
</dbReference>
<feature type="domain" description="Calx-beta" evidence="5">
    <location>
        <begin position="208"/>
        <end position="308"/>
    </location>
</feature>
<dbReference type="NCBIfam" id="TIGR04183">
    <property type="entry name" value="Por_Secre_tail"/>
    <property type="match status" value="1"/>
</dbReference>
<keyword evidence="1 4" id="KW-0732">Signal</keyword>
<evidence type="ECO:0000256" key="2">
    <source>
        <dbReference type="ARBA" id="ARBA00022737"/>
    </source>
</evidence>
<evidence type="ECO:0000313" key="7">
    <source>
        <dbReference type="Proteomes" id="UP000535020"/>
    </source>
</evidence>
<dbReference type="EMBL" id="JACBJI010000002">
    <property type="protein sequence ID" value="NYA70473.1"/>
    <property type="molecule type" value="Genomic_DNA"/>
</dbReference>
<evidence type="ECO:0000259" key="5">
    <source>
        <dbReference type="SMART" id="SM00237"/>
    </source>
</evidence>
<feature type="signal peptide" evidence="4">
    <location>
        <begin position="1"/>
        <end position="31"/>
    </location>
</feature>
<name>A0A7Y9C6L1_9FLAO</name>
<organism evidence="6 7">
    <name type="scientific">Flavobacterium agri</name>
    <dbReference type="NCBI Taxonomy" id="2743471"/>
    <lineage>
        <taxon>Bacteria</taxon>
        <taxon>Pseudomonadati</taxon>
        <taxon>Bacteroidota</taxon>
        <taxon>Flavobacteriia</taxon>
        <taxon>Flavobacteriales</taxon>
        <taxon>Flavobacteriaceae</taxon>
        <taxon>Flavobacterium</taxon>
    </lineage>
</organism>
<dbReference type="GO" id="GO:0007154">
    <property type="term" value="P:cell communication"/>
    <property type="evidence" value="ECO:0007669"/>
    <property type="project" value="InterPro"/>
</dbReference>
<dbReference type="GO" id="GO:0016020">
    <property type="term" value="C:membrane"/>
    <property type="evidence" value="ECO:0007669"/>
    <property type="project" value="InterPro"/>
</dbReference>
<reference evidence="6 7" key="1">
    <citation type="submission" date="2020-07" db="EMBL/GenBank/DDBJ databases">
        <authorList>
            <person name="Sun Q."/>
        </authorList>
    </citation>
    <scope>NUCLEOTIDE SEQUENCE [LARGE SCALE GENOMIC DNA]</scope>
    <source>
        <strain evidence="6 7">MAH-1</strain>
    </source>
</reference>
<keyword evidence="2" id="KW-0677">Repeat</keyword>
<evidence type="ECO:0000256" key="1">
    <source>
        <dbReference type="ARBA" id="ARBA00022729"/>
    </source>
</evidence>
<dbReference type="PANTHER" id="PTHR46013:SF4">
    <property type="entry name" value="B-CELL RECEPTOR CD22-RELATED"/>
    <property type="match status" value="1"/>
</dbReference>
<dbReference type="Gene3D" id="2.60.40.2030">
    <property type="match status" value="1"/>
</dbReference>
<protein>
    <submittedName>
        <fullName evidence="6">T9SS type A sorting domain-containing protein</fullName>
    </submittedName>
</protein>
<dbReference type="InterPro" id="IPR026444">
    <property type="entry name" value="Secre_tail"/>
</dbReference>
<feature type="chain" id="PRO_5030654436" evidence="4">
    <location>
        <begin position="32"/>
        <end position="1877"/>
    </location>
</feature>